<feature type="domain" description="NADP-dependent oxidoreductase" evidence="2">
    <location>
        <begin position="11"/>
        <end position="314"/>
    </location>
</feature>
<evidence type="ECO:0000313" key="4">
    <source>
        <dbReference type="Proteomes" id="UP000326924"/>
    </source>
</evidence>
<name>A0A5J5F0R5_9PEZI</name>
<reference evidence="3 4" key="1">
    <citation type="submission" date="2019-09" db="EMBL/GenBank/DDBJ databases">
        <title>Draft genome of the ectomycorrhizal ascomycete Sphaerosporella brunnea.</title>
        <authorList>
            <consortium name="DOE Joint Genome Institute"/>
            <person name="Benucci G.M."/>
            <person name="Marozzi G."/>
            <person name="Antonielli L."/>
            <person name="Sanchez S."/>
            <person name="Marco P."/>
            <person name="Wang X."/>
            <person name="Falini L.B."/>
            <person name="Barry K."/>
            <person name="Haridas S."/>
            <person name="Lipzen A."/>
            <person name="Labutti K."/>
            <person name="Grigoriev I.V."/>
            <person name="Murat C."/>
            <person name="Martin F."/>
            <person name="Albertini E."/>
            <person name="Donnini D."/>
            <person name="Bonito G."/>
        </authorList>
    </citation>
    <scope>NUCLEOTIDE SEQUENCE [LARGE SCALE GENOMIC DNA]</scope>
    <source>
        <strain evidence="3 4">Sb_GMNB300</strain>
    </source>
</reference>
<evidence type="ECO:0000259" key="2">
    <source>
        <dbReference type="Pfam" id="PF00248"/>
    </source>
</evidence>
<proteinExistence type="predicted"/>
<dbReference type="OrthoDB" id="37537at2759"/>
<dbReference type="GO" id="GO:0016491">
    <property type="term" value="F:oxidoreductase activity"/>
    <property type="evidence" value="ECO:0007669"/>
    <property type="project" value="UniProtKB-KW"/>
</dbReference>
<dbReference type="PANTHER" id="PTHR43625:SF78">
    <property type="entry name" value="PYRIDOXAL REDUCTASE-RELATED"/>
    <property type="match status" value="1"/>
</dbReference>
<dbReference type="InterPro" id="IPR050791">
    <property type="entry name" value="Aldo-Keto_reductase"/>
</dbReference>
<evidence type="ECO:0000256" key="1">
    <source>
        <dbReference type="ARBA" id="ARBA00023002"/>
    </source>
</evidence>
<accession>A0A5J5F0R5</accession>
<dbReference type="SUPFAM" id="SSF51430">
    <property type="entry name" value="NAD(P)-linked oxidoreductase"/>
    <property type="match status" value="1"/>
</dbReference>
<dbReference type="CDD" id="cd19077">
    <property type="entry name" value="AKR_AKR8A1-2"/>
    <property type="match status" value="1"/>
</dbReference>
<evidence type="ECO:0000313" key="3">
    <source>
        <dbReference type="EMBL" id="KAA8909188.1"/>
    </source>
</evidence>
<dbReference type="Proteomes" id="UP000326924">
    <property type="component" value="Unassembled WGS sequence"/>
</dbReference>
<dbReference type="InParanoid" id="A0A5J5F0R5"/>
<protein>
    <submittedName>
        <fullName evidence="3">NADP-dependent oxidoreductase domain-containing protein</fullName>
    </submittedName>
</protein>
<dbReference type="FunCoup" id="A0A5J5F0R5">
    <property type="interactions" value="30"/>
</dbReference>
<dbReference type="Pfam" id="PF00248">
    <property type="entry name" value="Aldo_ket_red"/>
    <property type="match status" value="1"/>
</dbReference>
<dbReference type="InterPro" id="IPR023210">
    <property type="entry name" value="NADP_OxRdtase_dom"/>
</dbReference>
<dbReference type="AlphaFoldDB" id="A0A5J5F0R5"/>
<dbReference type="GO" id="GO:0005737">
    <property type="term" value="C:cytoplasm"/>
    <property type="evidence" value="ECO:0007669"/>
    <property type="project" value="TreeGrafter"/>
</dbReference>
<dbReference type="Gene3D" id="3.20.20.100">
    <property type="entry name" value="NADP-dependent oxidoreductase domain"/>
    <property type="match status" value="1"/>
</dbReference>
<dbReference type="PANTHER" id="PTHR43625">
    <property type="entry name" value="AFLATOXIN B1 ALDEHYDE REDUCTASE"/>
    <property type="match status" value="1"/>
</dbReference>
<comment type="caution">
    <text evidence="3">The sequence shown here is derived from an EMBL/GenBank/DDBJ whole genome shotgun (WGS) entry which is preliminary data.</text>
</comment>
<keyword evidence="1" id="KW-0560">Oxidoreductase</keyword>
<dbReference type="EMBL" id="VXIS01000060">
    <property type="protein sequence ID" value="KAA8909188.1"/>
    <property type="molecule type" value="Genomic_DNA"/>
</dbReference>
<gene>
    <name evidence="3" type="ORF">FN846DRAFT_629659</name>
</gene>
<sequence length="334" mass="35814">MASINGKPIGPIGLGLMGFTWRSHVTADAQAFDAMKAALAGGANFWNGGEFYGCAPTQTANLSLINRYFSAYPEDADKVVLSIKGGVDYEGSFMPRGDRAGVQKSVDNVLRLLGGAKFIDVFECARVDPSVPIEDTVAVLAEYVAAGKIGGIGLSEVSAATIRRAHKVHPIAAVEVEVSPWSTEIFAPGGVAETCAELGIPVVAYSPLGRGFLAGQVKAFEDIPEGDFRRVIDRFQPGNFEKNMRLVDEIEKVAEKKGITKAQLCLAWVRSRGNKEGLANIIPIPGATTRARVEENCALAEVENEELKKLDEILASLGVHGGRYNKHMEPLLMV</sequence>
<keyword evidence="4" id="KW-1185">Reference proteome</keyword>
<organism evidence="3 4">
    <name type="scientific">Sphaerosporella brunnea</name>
    <dbReference type="NCBI Taxonomy" id="1250544"/>
    <lineage>
        <taxon>Eukaryota</taxon>
        <taxon>Fungi</taxon>
        <taxon>Dikarya</taxon>
        <taxon>Ascomycota</taxon>
        <taxon>Pezizomycotina</taxon>
        <taxon>Pezizomycetes</taxon>
        <taxon>Pezizales</taxon>
        <taxon>Pyronemataceae</taxon>
        <taxon>Sphaerosporella</taxon>
    </lineage>
</organism>
<dbReference type="InterPro" id="IPR036812">
    <property type="entry name" value="NAD(P)_OxRdtase_dom_sf"/>
</dbReference>